<reference evidence="1" key="1">
    <citation type="journal article" date="2014" name="Int. J. Syst. Evol. Microbiol.">
        <title>Complete genome of a new Firmicutes species belonging to the dominant human colonic microbiota ('Ruminococcus bicirculans') reveals two chromosomes and a selective capacity to utilize plant glucans.</title>
        <authorList>
            <consortium name="NISC Comparative Sequencing Program"/>
            <person name="Wegmann U."/>
            <person name="Louis P."/>
            <person name="Goesmann A."/>
            <person name="Henrissat B."/>
            <person name="Duncan S.H."/>
            <person name="Flint H.J."/>
        </authorList>
    </citation>
    <scope>NUCLEOTIDE SEQUENCE</scope>
    <source>
        <strain evidence="1">NBRC 103408</strain>
    </source>
</reference>
<sequence length="155" mass="16836">MTEQKSGPALLSPVELAGKIDRLSQILEFENELIANGNPQGMSDQQSEKSRLVAIYNQQMTLIKADPDRFKMFPQADIDALRASSTRFYDILDAHFRKLSTAKTVTEGLVKAVADEAARKKAPPKTYNAAAGFAAGHTTRNNSALSSAIAVNQVI</sequence>
<evidence type="ECO:0008006" key="3">
    <source>
        <dbReference type="Google" id="ProtNLM"/>
    </source>
</evidence>
<accession>A0ABQ5U5H6</accession>
<dbReference type="RefSeq" id="WP_169561488.1">
    <property type="nucleotide sequence ID" value="NZ_BSNF01000008.1"/>
</dbReference>
<comment type="caution">
    <text evidence="1">The sequence shown here is derived from an EMBL/GenBank/DDBJ whole genome shotgun (WGS) entry which is preliminary data.</text>
</comment>
<evidence type="ECO:0000313" key="1">
    <source>
        <dbReference type="EMBL" id="GLQ07412.1"/>
    </source>
</evidence>
<protein>
    <recommendedName>
        <fullName evidence="3">Flagellar basal-body protein FlbY</fullName>
    </recommendedName>
</protein>
<dbReference type="EMBL" id="BSNF01000008">
    <property type="protein sequence ID" value="GLQ07412.1"/>
    <property type="molecule type" value="Genomic_DNA"/>
</dbReference>
<gene>
    <name evidence="1" type="ORF">GCM10007924_26330</name>
</gene>
<dbReference type="Proteomes" id="UP001161409">
    <property type="component" value="Unassembled WGS sequence"/>
</dbReference>
<name>A0ABQ5U5H6_9PROT</name>
<keyword evidence="2" id="KW-1185">Reference proteome</keyword>
<evidence type="ECO:0000313" key="2">
    <source>
        <dbReference type="Proteomes" id="UP001161409"/>
    </source>
</evidence>
<proteinExistence type="predicted"/>
<reference evidence="1" key="2">
    <citation type="submission" date="2023-01" db="EMBL/GenBank/DDBJ databases">
        <title>Draft genome sequence of Sneathiella chinensis strain NBRC 103408.</title>
        <authorList>
            <person name="Sun Q."/>
            <person name="Mori K."/>
        </authorList>
    </citation>
    <scope>NUCLEOTIDE SEQUENCE</scope>
    <source>
        <strain evidence="1">NBRC 103408</strain>
    </source>
</reference>
<organism evidence="1 2">
    <name type="scientific">Sneathiella chinensis</name>
    <dbReference type="NCBI Taxonomy" id="349750"/>
    <lineage>
        <taxon>Bacteria</taxon>
        <taxon>Pseudomonadati</taxon>
        <taxon>Pseudomonadota</taxon>
        <taxon>Alphaproteobacteria</taxon>
        <taxon>Sneathiellales</taxon>
        <taxon>Sneathiellaceae</taxon>
        <taxon>Sneathiella</taxon>
    </lineage>
</organism>